<organism evidence="1 2">
    <name type="scientific">Caenorhabditis remanei</name>
    <name type="common">Caenorhabditis vulgaris</name>
    <dbReference type="NCBI Taxonomy" id="31234"/>
    <lineage>
        <taxon>Eukaryota</taxon>
        <taxon>Metazoa</taxon>
        <taxon>Ecdysozoa</taxon>
        <taxon>Nematoda</taxon>
        <taxon>Chromadorea</taxon>
        <taxon>Rhabditida</taxon>
        <taxon>Rhabditina</taxon>
        <taxon>Rhabditomorpha</taxon>
        <taxon>Rhabditoidea</taxon>
        <taxon>Rhabditidae</taxon>
        <taxon>Peloderinae</taxon>
        <taxon>Caenorhabditis</taxon>
    </lineage>
</organism>
<proteinExistence type="predicted"/>
<accession>A0A6A5HN28</accession>
<dbReference type="EMBL" id="WUAV01000002">
    <property type="protein sequence ID" value="KAF1767763.1"/>
    <property type="molecule type" value="Genomic_DNA"/>
</dbReference>
<dbReference type="Pfam" id="PF12078">
    <property type="entry name" value="DUF3557"/>
    <property type="match status" value="1"/>
</dbReference>
<gene>
    <name evidence="1" type="ORF">GCK72_007722</name>
</gene>
<evidence type="ECO:0000313" key="1">
    <source>
        <dbReference type="EMBL" id="KAF1767763.1"/>
    </source>
</evidence>
<dbReference type="KEGG" id="crq:GCK72_007722"/>
<sequence length="416" mass="48240">MVSKPFAYDSLRIVLQHIEANKRFQLASRIPSIRQTEKAVPLKINTIKLDDNNHFVVNQVEYRVSLYFEIYVPEGVHYQNMYGHFEDDIDEFGFVKRSGRRTVLPGDLLIGRPGLDVEDDRDDETQMLELENELKEEEGCLLKFQSAILQLAYSEPDEENKNKINGEHLNLLNDRLDPLQFVAENKTHPCGIKLLKESLTPFYRRRDNIPLPYTPLIQISINGKGIDQVHRLPYNMKVYEAQTRLAFIIFGNRPCAIKTGSLEQKFCEIFRLPVGVKFYIQELQINGNITKIYESIKPIIEETSFPLAVLQTFQNHEGHQNYDHEVVKTAQKLVIGESKRSVRRVNWFNLFTSLNNKIVHKILDDKFFSEDDYVRCLTVPMKVDSQGRMIQISYGTNDYELASLKLKIEVVPTNLA</sequence>
<dbReference type="GeneID" id="9826390"/>
<dbReference type="InterPro" id="IPR021942">
    <property type="entry name" value="DUF3557"/>
</dbReference>
<name>A0A6A5HN28_CAERE</name>
<dbReference type="PANTHER" id="PTHR31379">
    <property type="entry name" value="F-BOX C PROTEIN-RELATED-RELATED"/>
    <property type="match status" value="1"/>
</dbReference>
<evidence type="ECO:0000313" key="2">
    <source>
        <dbReference type="Proteomes" id="UP000483820"/>
    </source>
</evidence>
<protein>
    <submittedName>
        <fullName evidence="1">Uncharacterized protein</fullName>
    </submittedName>
</protein>
<dbReference type="PANTHER" id="PTHR31379:SF1">
    <property type="entry name" value="F-BOX C PROTEIN-RELATED"/>
    <property type="match status" value="1"/>
</dbReference>
<dbReference type="Proteomes" id="UP000483820">
    <property type="component" value="Chromosome II"/>
</dbReference>
<dbReference type="CTD" id="9826390"/>
<dbReference type="AlphaFoldDB" id="A0A6A5HN28"/>
<dbReference type="RefSeq" id="XP_053590595.1">
    <property type="nucleotide sequence ID" value="XM_053726401.1"/>
</dbReference>
<comment type="caution">
    <text evidence="1">The sequence shown here is derived from an EMBL/GenBank/DDBJ whole genome shotgun (WGS) entry which is preliminary data.</text>
</comment>
<reference evidence="1 2" key="1">
    <citation type="submission" date="2019-12" db="EMBL/GenBank/DDBJ databases">
        <title>Chromosome-level assembly of the Caenorhabditis remanei genome.</title>
        <authorList>
            <person name="Teterina A.A."/>
            <person name="Willis J.H."/>
            <person name="Phillips P.C."/>
        </authorList>
    </citation>
    <scope>NUCLEOTIDE SEQUENCE [LARGE SCALE GENOMIC DNA]</scope>
    <source>
        <strain evidence="1 2">PX506</strain>
        <tissue evidence="1">Whole organism</tissue>
    </source>
</reference>